<dbReference type="HOGENOM" id="CLU_2620621_0_0_11"/>
<name>D2B1N2_STRRD</name>
<accession>D2B1N2</accession>
<gene>
    <name evidence="2" type="ordered locus">Sros_4467</name>
</gene>
<proteinExistence type="predicted"/>
<dbReference type="RefSeq" id="WP_012891076.1">
    <property type="nucleotide sequence ID" value="NC_013595.1"/>
</dbReference>
<dbReference type="Proteomes" id="UP000002029">
    <property type="component" value="Chromosome"/>
</dbReference>
<evidence type="ECO:0000256" key="1">
    <source>
        <dbReference type="SAM" id="MobiDB-lite"/>
    </source>
</evidence>
<evidence type="ECO:0000313" key="3">
    <source>
        <dbReference type="Proteomes" id="UP000002029"/>
    </source>
</evidence>
<organism evidence="2 3">
    <name type="scientific">Streptosporangium roseum (strain ATCC 12428 / DSM 43021 / JCM 3005 / KCTC 9067 / NCIMB 10171 / NRRL 2505 / NI 9100)</name>
    <dbReference type="NCBI Taxonomy" id="479432"/>
    <lineage>
        <taxon>Bacteria</taxon>
        <taxon>Bacillati</taxon>
        <taxon>Actinomycetota</taxon>
        <taxon>Actinomycetes</taxon>
        <taxon>Streptosporangiales</taxon>
        <taxon>Streptosporangiaceae</taxon>
        <taxon>Streptosporangium</taxon>
    </lineage>
</organism>
<dbReference type="EMBL" id="CP001814">
    <property type="protein sequence ID" value="ACZ87334.1"/>
    <property type="molecule type" value="Genomic_DNA"/>
</dbReference>
<keyword evidence="3" id="KW-1185">Reference proteome</keyword>
<reference evidence="2 3" key="1">
    <citation type="journal article" date="2010" name="Stand. Genomic Sci.">
        <title>Complete genome sequence of Streptosporangium roseum type strain (NI 9100).</title>
        <authorList>
            <person name="Nolan M."/>
            <person name="Sikorski J."/>
            <person name="Jando M."/>
            <person name="Lucas S."/>
            <person name="Lapidus A."/>
            <person name="Glavina Del Rio T."/>
            <person name="Chen F."/>
            <person name="Tice H."/>
            <person name="Pitluck S."/>
            <person name="Cheng J.F."/>
            <person name="Chertkov O."/>
            <person name="Sims D."/>
            <person name="Meincke L."/>
            <person name="Brettin T."/>
            <person name="Han C."/>
            <person name="Detter J.C."/>
            <person name="Bruce D."/>
            <person name="Goodwin L."/>
            <person name="Land M."/>
            <person name="Hauser L."/>
            <person name="Chang Y.J."/>
            <person name="Jeffries C.D."/>
            <person name="Ivanova N."/>
            <person name="Mavromatis K."/>
            <person name="Mikhailova N."/>
            <person name="Chen A."/>
            <person name="Palaniappan K."/>
            <person name="Chain P."/>
            <person name="Rohde M."/>
            <person name="Goker M."/>
            <person name="Bristow J."/>
            <person name="Eisen J.A."/>
            <person name="Markowitz V."/>
            <person name="Hugenholtz P."/>
            <person name="Kyrpides N.C."/>
            <person name="Klenk H.P."/>
        </authorList>
    </citation>
    <scope>NUCLEOTIDE SEQUENCE [LARGE SCALE GENOMIC DNA]</scope>
    <source>
        <strain evidence="3">ATCC 12428 / DSM 43021 / JCM 3005 / NI 9100</strain>
    </source>
</reference>
<feature type="region of interest" description="Disordered" evidence="1">
    <location>
        <begin position="39"/>
        <end position="78"/>
    </location>
</feature>
<sequence length="78" mass="8672">MITTSSAPGNLDGERRRRQELPEVLFDRQRATVGDTEFRQRVNQEQPHGGPLSRRPVSRAIARHGHATRRSQAAASAA</sequence>
<feature type="compositionally biased region" description="Basic and acidic residues" evidence="1">
    <location>
        <begin position="12"/>
        <end position="27"/>
    </location>
</feature>
<dbReference type="STRING" id="479432.Sros_4467"/>
<evidence type="ECO:0000313" key="2">
    <source>
        <dbReference type="EMBL" id="ACZ87334.1"/>
    </source>
</evidence>
<dbReference type="KEGG" id="sro:Sros_4467"/>
<protein>
    <submittedName>
        <fullName evidence="2">Uncharacterized protein</fullName>
    </submittedName>
</protein>
<dbReference type="AlphaFoldDB" id="D2B1N2"/>
<feature type="region of interest" description="Disordered" evidence="1">
    <location>
        <begin position="1"/>
        <end position="27"/>
    </location>
</feature>